<sequence length="249" mass="29071">MKYLHIHEVKKMSGVSVRTLRYYEQIGLLIPVGKTDGGHRLYTSAELKKLQQIQFLKSIGFQLAEIGEILSSREWDWAESLKKQLSYVLNEKDRLSDIESSLRELMNGLAIDGEEFQISKIMSLYNRGKKESLLKPQDDWDVHDESVLERVPNMNSMDPDSVEWIALLGQLKRYMNLGPTHPRIQSIIRRMDEKRALDFDGEDAFLDQLWEIRMCPEKSEEHRLYPVDQDVLELMAKAYTHYTVKTHGD</sequence>
<dbReference type="Pfam" id="PF13411">
    <property type="entry name" value="MerR_1"/>
    <property type="match status" value="1"/>
</dbReference>
<dbReference type="RefSeq" id="WP_155113062.1">
    <property type="nucleotide sequence ID" value="NZ_WMIB01000015.1"/>
</dbReference>
<dbReference type="Proteomes" id="UP000434639">
    <property type="component" value="Unassembled WGS sequence"/>
</dbReference>
<name>A0A7X2S7D0_9BACI</name>
<dbReference type="PRINTS" id="PR00040">
    <property type="entry name" value="HTHMERR"/>
</dbReference>
<dbReference type="InterPro" id="IPR047057">
    <property type="entry name" value="MerR_fam"/>
</dbReference>
<protein>
    <submittedName>
        <fullName evidence="3">MerR family transcriptional regulator</fullName>
    </submittedName>
</protein>
<dbReference type="OrthoDB" id="1894615at2"/>
<comment type="caution">
    <text evidence="3">The sequence shown here is derived from an EMBL/GenBank/DDBJ whole genome shotgun (WGS) entry which is preliminary data.</text>
</comment>
<reference evidence="3 4" key="1">
    <citation type="journal article" date="2017" name="Int. J. Syst. Evol. Microbiol.">
        <title>Bacillus mangrovi sp. nov., isolated from a sediment sample from a mangrove forest.</title>
        <authorList>
            <person name="Gupta V."/>
            <person name="Singh P.K."/>
            <person name="Korpole S."/>
            <person name="Tanuku N.R.S."/>
            <person name="Pinnaka A.K."/>
        </authorList>
    </citation>
    <scope>NUCLEOTIDE SEQUENCE [LARGE SCALE GENOMIC DNA]</scope>
    <source>
        <strain evidence="3 4">KCTC 33872</strain>
    </source>
</reference>
<evidence type="ECO:0000256" key="1">
    <source>
        <dbReference type="ARBA" id="ARBA00023125"/>
    </source>
</evidence>
<keyword evidence="4" id="KW-1185">Reference proteome</keyword>
<dbReference type="Gene3D" id="1.10.1660.10">
    <property type="match status" value="1"/>
</dbReference>
<gene>
    <name evidence="3" type="ORF">GKZ89_14195</name>
</gene>
<dbReference type="PANTHER" id="PTHR30204:SF96">
    <property type="entry name" value="CHROMOSOME-ANCHORING PROTEIN RACA"/>
    <property type="match status" value="1"/>
</dbReference>
<feature type="domain" description="HTH merR-type" evidence="2">
    <location>
        <begin position="3"/>
        <end position="72"/>
    </location>
</feature>
<dbReference type="EMBL" id="WMIB01000015">
    <property type="protein sequence ID" value="MTH54551.1"/>
    <property type="molecule type" value="Genomic_DNA"/>
</dbReference>
<dbReference type="PROSITE" id="PS50937">
    <property type="entry name" value="HTH_MERR_2"/>
    <property type="match status" value="1"/>
</dbReference>
<evidence type="ECO:0000313" key="4">
    <source>
        <dbReference type="Proteomes" id="UP000434639"/>
    </source>
</evidence>
<evidence type="ECO:0000313" key="3">
    <source>
        <dbReference type="EMBL" id="MTH54551.1"/>
    </source>
</evidence>
<dbReference type="AlphaFoldDB" id="A0A7X2S7D0"/>
<organism evidence="3 4">
    <name type="scientific">Metabacillus mangrovi</name>
    <dbReference type="NCBI Taxonomy" id="1491830"/>
    <lineage>
        <taxon>Bacteria</taxon>
        <taxon>Bacillati</taxon>
        <taxon>Bacillota</taxon>
        <taxon>Bacilli</taxon>
        <taxon>Bacillales</taxon>
        <taxon>Bacillaceae</taxon>
        <taxon>Metabacillus</taxon>
    </lineage>
</organism>
<dbReference type="InterPro" id="IPR000551">
    <property type="entry name" value="MerR-type_HTH_dom"/>
</dbReference>
<evidence type="ECO:0000259" key="2">
    <source>
        <dbReference type="PROSITE" id="PS50937"/>
    </source>
</evidence>
<dbReference type="SMART" id="SM00422">
    <property type="entry name" value="HTH_MERR"/>
    <property type="match status" value="1"/>
</dbReference>
<proteinExistence type="predicted"/>
<dbReference type="CDD" id="cd01106">
    <property type="entry name" value="HTH_TipAL-Mta"/>
    <property type="match status" value="1"/>
</dbReference>
<dbReference type="InterPro" id="IPR009061">
    <property type="entry name" value="DNA-bd_dom_put_sf"/>
</dbReference>
<dbReference type="GO" id="GO:0003700">
    <property type="term" value="F:DNA-binding transcription factor activity"/>
    <property type="evidence" value="ECO:0007669"/>
    <property type="project" value="InterPro"/>
</dbReference>
<keyword evidence="1" id="KW-0238">DNA-binding</keyword>
<dbReference type="GO" id="GO:0003677">
    <property type="term" value="F:DNA binding"/>
    <property type="evidence" value="ECO:0007669"/>
    <property type="project" value="UniProtKB-KW"/>
</dbReference>
<dbReference type="PANTHER" id="PTHR30204">
    <property type="entry name" value="REDOX-CYCLING DRUG-SENSING TRANSCRIPTIONAL ACTIVATOR SOXR"/>
    <property type="match status" value="1"/>
</dbReference>
<accession>A0A7X2S7D0</accession>
<dbReference type="SUPFAM" id="SSF46955">
    <property type="entry name" value="Putative DNA-binding domain"/>
    <property type="match status" value="1"/>
</dbReference>